<evidence type="ECO:0000256" key="3">
    <source>
        <dbReference type="ARBA" id="ARBA00022692"/>
    </source>
</evidence>
<evidence type="ECO:0000259" key="7">
    <source>
        <dbReference type="Pfam" id="PF10520"/>
    </source>
</evidence>
<evidence type="ECO:0000313" key="8">
    <source>
        <dbReference type="EMBL" id="KGJ67905.1"/>
    </source>
</evidence>
<dbReference type="InterPro" id="IPR019547">
    <property type="entry name" value="Lipid_desat"/>
</dbReference>
<accession>A0A837CFW4</accession>
<feature type="domain" description="Lipid desaturase" evidence="7">
    <location>
        <begin position="77"/>
        <end position="247"/>
    </location>
</feature>
<protein>
    <recommendedName>
        <fullName evidence="7">Lipid desaturase domain-containing protein</fullName>
    </recommendedName>
</protein>
<dbReference type="GO" id="GO:0016020">
    <property type="term" value="C:membrane"/>
    <property type="evidence" value="ECO:0007669"/>
    <property type="project" value="UniProtKB-SubCell"/>
</dbReference>
<keyword evidence="5 6" id="KW-0472">Membrane</keyword>
<evidence type="ECO:0000256" key="2">
    <source>
        <dbReference type="ARBA" id="ARBA00007620"/>
    </source>
</evidence>
<comment type="subcellular location">
    <subcellularLocation>
        <location evidence="1">Membrane</location>
        <topology evidence="1">Multi-pass membrane protein</topology>
    </subcellularLocation>
</comment>
<feature type="transmembrane region" description="Helical" evidence="6">
    <location>
        <begin position="126"/>
        <end position="147"/>
    </location>
</feature>
<dbReference type="InterPro" id="IPR053335">
    <property type="entry name" value="Fatty_acid_desaturase_CarF"/>
</dbReference>
<dbReference type="EMBL" id="ADOU02000004">
    <property type="protein sequence ID" value="KGJ67905.1"/>
    <property type="molecule type" value="Genomic_DNA"/>
</dbReference>
<evidence type="ECO:0000313" key="9">
    <source>
        <dbReference type="Proteomes" id="UP000024900"/>
    </source>
</evidence>
<dbReference type="AlphaFoldDB" id="A0A837CFW4"/>
<evidence type="ECO:0000256" key="5">
    <source>
        <dbReference type="ARBA" id="ARBA00023136"/>
    </source>
</evidence>
<evidence type="ECO:0000256" key="6">
    <source>
        <dbReference type="SAM" id="Phobius"/>
    </source>
</evidence>
<evidence type="ECO:0000256" key="4">
    <source>
        <dbReference type="ARBA" id="ARBA00022989"/>
    </source>
</evidence>
<feature type="transmembrane region" description="Helical" evidence="6">
    <location>
        <begin position="35"/>
        <end position="56"/>
    </location>
</feature>
<evidence type="ECO:0000256" key="1">
    <source>
        <dbReference type="ARBA" id="ARBA00004141"/>
    </source>
</evidence>
<keyword evidence="3 6" id="KW-0812">Transmembrane</keyword>
<dbReference type="Pfam" id="PF10520">
    <property type="entry name" value="Lipid_desat"/>
    <property type="match status" value="1"/>
</dbReference>
<name>A0A837CFW4_9BRAD</name>
<sequence>MMSAKDAIMGGGARGGASPMPTIPFFKHATLREIIITRLCCAADAVVILCCAIYLVECYHAAGLRWPWLIVALLIGYFLADFFSGLVHWAVDTWLDEGVLGRGIAMTREHHTHPSHVLLYEFLDQASLGAAPSAVVVGIAAAITALFPVSALTYALMIVWFVIATCMLFGMSFHNLAHWRVRPPLLRMAQRLHLVCSPEHHLRHHRDHTVRYCVINGWANYPCDSLRLWSRLERLVTATTGRTPRADDAEWQRKLNDIGIFVGTPRPAG</sequence>
<reference evidence="8 9" key="1">
    <citation type="journal article" date="2014" name="BMC Genomics">
        <title>Comparative genomics of Bradyrhizobium japonicum CPAC 15 and Bradyrhizobium diazoefficiens CPAC 7: elite model strains for understanding symbiotic performance with soybean.</title>
        <authorList>
            <person name="Siqueira A.F."/>
            <person name="Ormeno-Orrillo E."/>
            <person name="Souza R.C."/>
            <person name="Rodrigues E.P."/>
            <person name="Almeida L.G."/>
            <person name="Barcellos F.G."/>
            <person name="Batista J.S."/>
            <person name="Nakatami A.S."/>
            <person name="Martinez-Romero E."/>
            <person name="Vasconcelos A.T."/>
            <person name="Hungria M."/>
        </authorList>
    </citation>
    <scope>NUCLEOTIDE SEQUENCE [LARGE SCALE GENOMIC DNA]</scope>
    <source>
        <strain evidence="8 9">SEMIA 5080</strain>
    </source>
</reference>
<dbReference type="PANTHER" id="PTHR48230">
    <property type="match status" value="1"/>
</dbReference>
<comment type="similarity">
    <text evidence="2">Belongs to the fatty acid desaturase CarF family.</text>
</comment>
<dbReference type="PANTHER" id="PTHR48230:SF1">
    <property type="entry name" value="LIPID DESATURASE DOMAIN-CONTAINING PROTEIN"/>
    <property type="match status" value="1"/>
</dbReference>
<organism evidence="8 9">
    <name type="scientific">Bradyrhizobium diazoefficiens SEMIA 5080</name>
    <dbReference type="NCBI Taxonomy" id="754504"/>
    <lineage>
        <taxon>Bacteria</taxon>
        <taxon>Pseudomonadati</taxon>
        <taxon>Pseudomonadota</taxon>
        <taxon>Alphaproteobacteria</taxon>
        <taxon>Hyphomicrobiales</taxon>
        <taxon>Nitrobacteraceae</taxon>
        <taxon>Bradyrhizobium</taxon>
    </lineage>
</organism>
<dbReference type="Proteomes" id="UP000024900">
    <property type="component" value="Unassembled WGS sequence"/>
</dbReference>
<feature type="transmembrane region" description="Helical" evidence="6">
    <location>
        <begin position="68"/>
        <end position="91"/>
    </location>
</feature>
<feature type="transmembrane region" description="Helical" evidence="6">
    <location>
        <begin position="154"/>
        <end position="173"/>
    </location>
</feature>
<comment type="caution">
    <text evidence="8">The sequence shown here is derived from an EMBL/GenBank/DDBJ whole genome shotgun (WGS) entry which is preliminary data.</text>
</comment>
<gene>
    <name evidence="8" type="ORF">BJA5080_01196</name>
</gene>
<proteinExistence type="inferred from homology"/>
<keyword evidence="4 6" id="KW-1133">Transmembrane helix</keyword>